<comment type="caution">
    <text evidence="1">The sequence shown here is derived from an EMBL/GenBank/DDBJ whole genome shotgun (WGS) entry which is preliminary data.</text>
</comment>
<dbReference type="Proteomes" id="UP001164250">
    <property type="component" value="Chromosome 4"/>
</dbReference>
<name>A0ACC1BLP1_9ROSI</name>
<keyword evidence="2" id="KW-1185">Reference proteome</keyword>
<dbReference type="EMBL" id="CM047900">
    <property type="protein sequence ID" value="KAJ0099739.1"/>
    <property type="molecule type" value="Genomic_DNA"/>
</dbReference>
<protein>
    <submittedName>
        <fullName evidence="1">Uncharacterized protein</fullName>
    </submittedName>
</protein>
<organism evidence="1 2">
    <name type="scientific">Pistacia atlantica</name>
    <dbReference type="NCBI Taxonomy" id="434234"/>
    <lineage>
        <taxon>Eukaryota</taxon>
        <taxon>Viridiplantae</taxon>
        <taxon>Streptophyta</taxon>
        <taxon>Embryophyta</taxon>
        <taxon>Tracheophyta</taxon>
        <taxon>Spermatophyta</taxon>
        <taxon>Magnoliopsida</taxon>
        <taxon>eudicotyledons</taxon>
        <taxon>Gunneridae</taxon>
        <taxon>Pentapetalae</taxon>
        <taxon>rosids</taxon>
        <taxon>malvids</taxon>
        <taxon>Sapindales</taxon>
        <taxon>Anacardiaceae</taxon>
        <taxon>Pistacia</taxon>
    </lineage>
</organism>
<accession>A0ACC1BLP1</accession>
<gene>
    <name evidence="1" type="ORF">Patl1_21182</name>
</gene>
<reference evidence="2" key="1">
    <citation type="journal article" date="2023" name="G3 (Bethesda)">
        <title>Genome assembly and association tests identify interacting loci associated with vigor, precocity, and sex in interspecific pistachio rootstocks.</title>
        <authorList>
            <person name="Palmer W."/>
            <person name="Jacygrad E."/>
            <person name="Sagayaradj S."/>
            <person name="Cavanaugh K."/>
            <person name="Han R."/>
            <person name="Bertier L."/>
            <person name="Beede B."/>
            <person name="Kafkas S."/>
            <person name="Golino D."/>
            <person name="Preece J."/>
            <person name="Michelmore R."/>
        </authorList>
    </citation>
    <scope>NUCLEOTIDE SEQUENCE [LARGE SCALE GENOMIC DNA]</scope>
</reference>
<evidence type="ECO:0000313" key="2">
    <source>
        <dbReference type="Proteomes" id="UP001164250"/>
    </source>
</evidence>
<sequence>MLTKWVSVAAHGGVSSGGARCSSLTMESAHAYGGLTERLLTRWRLFGWWVGVAQATMERHAYGLTGRVICLRWRLFGVGGCACIKPHDGVAHASRWLGGVIVHGGVSSGRCGVCSSSTMARTSKLGEKTLFMVGQWRDSVGVLESLAKQRNSSQCGWFATEESISDSPEVKAEYLSCLKHLSNLMGDANIRGTHKSREATLQELKEEIKHLELETSPNRRYKH</sequence>
<proteinExistence type="predicted"/>
<evidence type="ECO:0000313" key="1">
    <source>
        <dbReference type="EMBL" id="KAJ0099739.1"/>
    </source>
</evidence>